<evidence type="ECO:0000256" key="2">
    <source>
        <dbReference type="ARBA" id="ARBA00009865"/>
    </source>
</evidence>
<name>A0A316AM93_9BACT</name>
<dbReference type="InterPro" id="IPR023296">
    <property type="entry name" value="Glyco_hydro_beta-prop_sf"/>
</dbReference>
<evidence type="ECO:0000313" key="7">
    <source>
        <dbReference type="EMBL" id="PWJ58696.1"/>
    </source>
</evidence>
<dbReference type="RefSeq" id="WP_109673638.1">
    <property type="nucleotide sequence ID" value="NZ_QGDT01000003.1"/>
</dbReference>
<dbReference type="Pfam" id="PF04616">
    <property type="entry name" value="Glyco_hydro_43"/>
    <property type="match status" value="1"/>
</dbReference>
<accession>A0A316AM93</accession>
<dbReference type="InterPro" id="IPR006710">
    <property type="entry name" value="Glyco_hydro_43"/>
</dbReference>
<evidence type="ECO:0000256" key="4">
    <source>
        <dbReference type="ARBA" id="ARBA00023295"/>
    </source>
</evidence>
<feature type="chain" id="PRO_5016240657" evidence="6">
    <location>
        <begin position="28"/>
        <end position="399"/>
    </location>
</feature>
<comment type="similarity">
    <text evidence="2 5">Belongs to the glycosyl hydrolase 43 family.</text>
</comment>
<dbReference type="GO" id="GO:0005975">
    <property type="term" value="P:carbohydrate metabolic process"/>
    <property type="evidence" value="ECO:0007669"/>
    <property type="project" value="InterPro"/>
</dbReference>
<keyword evidence="6" id="KW-0732">Signal</keyword>
<gene>
    <name evidence="7" type="ORF">CLV98_10361</name>
</gene>
<protein>
    <submittedName>
        <fullName evidence="7">Glycosyl hydrolase family 43</fullName>
    </submittedName>
</protein>
<evidence type="ECO:0000256" key="1">
    <source>
        <dbReference type="ARBA" id="ARBA00004834"/>
    </source>
</evidence>
<dbReference type="SUPFAM" id="SSF75005">
    <property type="entry name" value="Arabinanase/levansucrase/invertase"/>
    <property type="match status" value="1"/>
</dbReference>
<dbReference type="PANTHER" id="PTHR43301">
    <property type="entry name" value="ARABINAN ENDO-1,5-ALPHA-L-ARABINOSIDASE"/>
    <property type="match status" value="1"/>
</dbReference>
<proteinExistence type="inferred from homology"/>
<dbReference type="Gene3D" id="2.115.10.20">
    <property type="entry name" value="Glycosyl hydrolase domain, family 43"/>
    <property type="match status" value="1"/>
</dbReference>
<feature type="signal peptide" evidence="6">
    <location>
        <begin position="1"/>
        <end position="27"/>
    </location>
</feature>
<dbReference type="Proteomes" id="UP000245880">
    <property type="component" value="Unassembled WGS sequence"/>
</dbReference>
<dbReference type="GO" id="GO:0004553">
    <property type="term" value="F:hydrolase activity, hydrolyzing O-glycosyl compounds"/>
    <property type="evidence" value="ECO:0007669"/>
    <property type="project" value="InterPro"/>
</dbReference>
<keyword evidence="8" id="KW-1185">Reference proteome</keyword>
<evidence type="ECO:0000256" key="6">
    <source>
        <dbReference type="SAM" id="SignalP"/>
    </source>
</evidence>
<keyword evidence="3 5" id="KW-0378">Hydrolase</keyword>
<dbReference type="InterPro" id="IPR050727">
    <property type="entry name" value="GH43_arabinanases"/>
</dbReference>
<dbReference type="PANTHER" id="PTHR43301:SF3">
    <property type="entry name" value="ARABINAN ENDO-1,5-ALPHA-L-ARABINOSIDASE A-RELATED"/>
    <property type="match status" value="1"/>
</dbReference>
<reference evidence="7 8" key="1">
    <citation type="submission" date="2018-03" db="EMBL/GenBank/DDBJ databases">
        <title>Genomic Encyclopedia of Archaeal and Bacterial Type Strains, Phase II (KMG-II): from individual species to whole genera.</title>
        <authorList>
            <person name="Goeker M."/>
        </authorList>
    </citation>
    <scope>NUCLEOTIDE SEQUENCE [LARGE SCALE GENOMIC DNA]</scope>
    <source>
        <strain evidence="7 8">DSM 100346</strain>
    </source>
</reference>
<organism evidence="7 8">
    <name type="scientific">Dyadobacter jejuensis</name>
    <dbReference type="NCBI Taxonomy" id="1082580"/>
    <lineage>
        <taxon>Bacteria</taxon>
        <taxon>Pseudomonadati</taxon>
        <taxon>Bacteroidota</taxon>
        <taxon>Cytophagia</taxon>
        <taxon>Cytophagales</taxon>
        <taxon>Spirosomataceae</taxon>
        <taxon>Dyadobacter</taxon>
    </lineage>
</organism>
<keyword evidence="4 5" id="KW-0326">Glycosidase</keyword>
<dbReference type="CDD" id="cd08992">
    <property type="entry name" value="GH117"/>
    <property type="match status" value="1"/>
</dbReference>
<dbReference type="AlphaFoldDB" id="A0A316AM93"/>
<comment type="caution">
    <text evidence="7">The sequence shown here is derived from an EMBL/GenBank/DDBJ whole genome shotgun (WGS) entry which is preliminary data.</text>
</comment>
<dbReference type="EMBL" id="QGDT01000003">
    <property type="protein sequence ID" value="PWJ58696.1"/>
    <property type="molecule type" value="Genomic_DNA"/>
</dbReference>
<evidence type="ECO:0000256" key="3">
    <source>
        <dbReference type="ARBA" id="ARBA00022801"/>
    </source>
</evidence>
<dbReference type="OrthoDB" id="9801455at2"/>
<evidence type="ECO:0000313" key="8">
    <source>
        <dbReference type="Proteomes" id="UP000245880"/>
    </source>
</evidence>
<sequence length="399" mass="44869">MLQFFVKYRFCGLVTMLSIGLLGYAHAQKSEALKRFEKQHGAQWSSKKPSDADGGFTFTEAEGLGYTPGVIRRDPSDIIKIGDRYHLWYTRAEGGPLRVGLAQANDTLRAFPWDLSTVWHATSLDGVHWNEIGMAVDRGKPGSFDARSVFTPNIMVDKGRYYLFYQTASGLEDSDLGDFKWTQIGMSYADSPDGPWHRVTEPVLSPGPYGDPGDYPKGPIIKKGAWDALVCHDPSLLVRDGKYYLYYKSRYFRGDDRRFSDGDLKDWVNKEGGIPIGWGVAIADNPMGPYTKSPSNPVIIGGHECIIWQYNGGVFAMVTQGPECNTIQMSKDGINFKVVAEVDPVPIAAGMYRADFSDEKNRDQLPEWGISHEINTQNYNFLERFNFNDKLLKVLRRAK</sequence>
<evidence type="ECO:0000256" key="5">
    <source>
        <dbReference type="RuleBase" id="RU361187"/>
    </source>
</evidence>
<comment type="pathway">
    <text evidence="1">Glycan metabolism; L-arabinan degradation.</text>
</comment>